<gene>
    <name evidence="2" type="ORF">GLAREA_01320</name>
</gene>
<feature type="compositionally biased region" description="Basic residues" evidence="1">
    <location>
        <begin position="202"/>
        <end position="214"/>
    </location>
</feature>
<sequence>MTGDDASGNRAIGRPRRQDFVAEFMPTESWCFVDIALLDVQNPHQHSYIEPHTFRPQPCFTPVTHKKAPVQYVNPYDTIYYPEEAADFLHNRLEDGSDVFKRGITEERGQTSDMEKDCSYSIGAIWPYADEEDTGMEKELVVEKAAKRQKTATKRGTKGKRAPFKVQTIESDDEDIVGSFCRHRPNLSEPTQSITPPDTANRGKKQAPSKKAKGAGRSLPAFKSLTITKPIQRDEKKFQKSQQNPTEAAPVVVSYQGWSSTESAVKNNAIKIGQTTLDKLAAFRYQAPAQIGQSGNHASFNETSEQLLNNRDTNQIHSIPKPECLLGREDESSQLAGWRIDTGDPFCDQPNIEGIDTHNTSEHPGLTGNRFGLGLSQVSTDIVTGYQPEDRQYATKADSQVGCMPSGSSSFFPYYTSSEQRVLDGLLSVVETAREDGETIQEASQRLKIPPVISHSLGMMMGEMISSDAAFVDANHAEEQCVTPLVRPDSEVHSDGHHSVQESISPANAAESDDEFDDGVDDTDLLAASNCIPMDGSEPNNCSPTPVFLRSNQAPHVRQMQMTKKIPAHDEATSSSPSLLESDPDLDNFAMCYAGEKDQDDTKKDGEAVERFRAPSSVQRSFLGKTSEAEVYDSTLQFSPPPSRTCSTKPQTSPGTHNANSCSQSQAMTSLSVGRGTHPSSEDWSFINGSGLDEQETIEEPKPTQNVEHNSDGVSQNQDTNLRTKADVVVLDDIDECKPFERFVRPAFPSLVRDRSPIIGVSPQTFLRVCFRIYEMYREGARCFQSNQDAIIELFARVTFSLRDPGTTKQHFQFADLWSKHPPFATGILTDIKPTTLADTESKGLVGGDLGKKVRCLGRLKKDAKTSSGWLLHIINIRQTDWEEIRWTKRIVSQEVDEDSD</sequence>
<keyword evidence="3" id="KW-1185">Reference proteome</keyword>
<dbReference type="HOGENOM" id="CLU_007591_0_0_1"/>
<feature type="compositionally biased region" description="Polar residues" evidence="1">
    <location>
        <begin position="635"/>
        <end position="683"/>
    </location>
</feature>
<feature type="region of interest" description="Disordered" evidence="1">
    <location>
        <begin position="566"/>
        <end position="586"/>
    </location>
</feature>
<evidence type="ECO:0000313" key="2">
    <source>
        <dbReference type="EMBL" id="EPE25408.1"/>
    </source>
</evidence>
<dbReference type="OrthoDB" id="5397183at2759"/>
<feature type="region of interest" description="Disordered" evidence="1">
    <location>
        <begin position="149"/>
        <end position="219"/>
    </location>
</feature>
<dbReference type="Proteomes" id="UP000016922">
    <property type="component" value="Unassembled WGS sequence"/>
</dbReference>
<reference evidence="2 3" key="1">
    <citation type="journal article" date="2013" name="BMC Genomics">
        <title>Genomics-driven discovery of the pneumocandin biosynthetic gene cluster in the fungus Glarea lozoyensis.</title>
        <authorList>
            <person name="Chen L."/>
            <person name="Yue Q."/>
            <person name="Zhang X."/>
            <person name="Xiang M."/>
            <person name="Wang C."/>
            <person name="Li S."/>
            <person name="Che Y."/>
            <person name="Ortiz-Lopez F.J."/>
            <person name="Bills G.F."/>
            <person name="Liu X."/>
            <person name="An Z."/>
        </authorList>
    </citation>
    <scope>NUCLEOTIDE SEQUENCE [LARGE SCALE GENOMIC DNA]</scope>
    <source>
        <strain evidence="3">ATCC 20868 / MF5171</strain>
    </source>
</reference>
<feature type="region of interest" description="Disordered" evidence="1">
    <location>
        <begin position="347"/>
        <end position="369"/>
    </location>
</feature>
<feature type="region of interest" description="Disordered" evidence="1">
    <location>
        <begin position="635"/>
        <end position="721"/>
    </location>
</feature>
<feature type="compositionally biased region" description="Basic residues" evidence="1">
    <location>
        <begin position="149"/>
        <end position="163"/>
    </location>
</feature>
<feature type="region of interest" description="Disordered" evidence="1">
    <location>
        <begin position="488"/>
        <end position="517"/>
    </location>
</feature>
<feature type="compositionally biased region" description="Polar residues" evidence="1">
    <location>
        <begin position="188"/>
        <end position="198"/>
    </location>
</feature>
<dbReference type="EMBL" id="KE145371">
    <property type="protein sequence ID" value="EPE25408.1"/>
    <property type="molecule type" value="Genomic_DNA"/>
</dbReference>
<dbReference type="GeneID" id="19460378"/>
<protein>
    <submittedName>
        <fullName evidence="2">Uncharacterized protein</fullName>
    </submittedName>
</protein>
<dbReference type="RefSeq" id="XP_008086727.1">
    <property type="nucleotide sequence ID" value="XM_008088536.1"/>
</dbReference>
<evidence type="ECO:0000256" key="1">
    <source>
        <dbReference type="SAM" id="MobiDB-lite"/>
    </source>
</evidence>
<proteinExistence type="predicted"/>
<accession>S3DFJ1</accession>
<name>S3DFJ1_GLAL2</name>
<dbReference type="AlphaFoldDB" id="S3DFJ1"/>
<dbReference type="KEGG" id="glz:GLAREA_01320"/>
<dbReference type="eggNOG" id="ENOG502S8X6">
    <property type="taxonomic scope" value="Eukaryota"/>
</dbReference>
<feature type="compositionally biased region" description="Basic and acidic residues" evidence="1">
    <location>
        <begin position="488"/>
        <end position="500"/>
    </location>
</feature>
<evidence type="ECO:0000313" key="3">
    <source>
        <dbReference type="Proteomes" id="UP000016922"/>
    </source>
</evidence>
<organism evidence="2 3">
    <name type="scientific">Glarea lozoyensis (strain ATCC 20868 / MF5171)</name>
    <dbReference type="NCBI Taxonomy" id="1116229"/>
    <lineage>
        <taxon>Eukaryota</taxon>
        <taxon>Fungi</taxon>
        <taxon>Dikarya</taxon>
        <taxon>Ascomycota</taxon>
        <taxon>Pezizomycotina</taxon>
        <taxon>Leotiomycetes</taxon>
        <taxon>Helotiales</taxon>
        <taxon>Helotiaceae</taxon>
        <taxon>Glarea</taxon>
    </lineage>
</organism>
<feature type="compositionally biased region" description="Polar residues" evidence="1">
    <location>
        <begin position="703"/>
        <end position="721"/>
    </location>
</feature>